<dbReference type="GO" id="GO:0003677">
    <property type="term" value="F:DNA binding"/>
    <property type="evidence" value="ECO:0007669"/>
    <property type="project" value="UniProtKB-KW"/>
</dbReference>
<dbReference type="InterPro" id="IPR043128">
    <property type="entry name" value="Rev_trsase/Diguanyl_cyclase"/>
</dbReference>
<dbReference type="Pfam" id="PF00336">
    <property type="entry name" value="DNA_pol_viral_C"/>
    <property type="match status" value="1"/>
</dbReference>
<dbReference type="PANTHER" id="PTHR33050:SF7">
    <property type="entry name" value="RIBONUCLEASE H"/>
    <property type="match status" value="1"/>
</dbReference>
<evidence type="ECO:0000256" key="8">
    <source>
        <dbReference type="ARBA" id="ARBA00022695"/>
    </source>
</evidence>
<keyword evidence="10" id="KW-0540">Nuclease</keyword>
<sequence>MLPFFLKWPSPPKTTLDQGLVPVLQHLCEEHRHGPHPLSGVSDYSYRASSELGTLRGLYQNINSVYNQDWIVPEFQNIHVSETIKVALPSRRWKLLFPARLFVPSARYYSHDRAIKNKYPENQVHHEAKVIIYFWRLLQGGVIYIRHSSRHWRFIGTPYSWESCVQHITDCNNVRDICESGWRSPSCKACQAGRCEDGDDRGGGPVTDGLGESGMVPSTTPGATPSGDPKRDQTLRPGVRLPEPPSLHPMALGGCHSSDERGRVGSHEGDGRTNSSPRASPTQTQSTLPPSTQSQRSVGGLTTSKDGTCTTRDSSPCCAAHFTQCYSHTSGRQAQSHGQHIISAGSRIPSRNTGGCFLVDKNPRNIREARLVVDFSQFSRLPARVSWPKYASPNLRALAQLLPPGMSWVSLDISAAFYHIPIHPGAATRLLCGIPRLTRQHTDLLWTMLGRVELRRLLVQLYRLKWSDLQMLLCSGRPGHQLTLGFRKAPMGVGLSPFLLAQFTAIICQHIRRTFNGCVCFAYMDDIVLGHPHDHHLATVHHAVCSLLVAFGIKINPDKTRWSGTTLFFLGLEFREQGWTPAADKLVRVQDLLGAIVPGQFYDPKVLQRLIGTLAFMAPFTRFGYAILRPLYQAVLQWKDFAFSQIYVDLLCMNARDVFPVQRIELTYPLVFSDATTTTVAYVDYVTGAVEAHNVAEMPIFLAELVALLWAAIQTQALHIGVDNSAVIARKHSRLPFALGCIASAVLHYVHLHYVPSALNPADYPSRGHFFLPPYPRGLVLTKPSLSHVSLTVFPHPVIPHRASSVAFCASASPEA</sequence>
<evidence type="ECO:0000256" key="16">
    <source>
        <dbReference type="ARBA" id="ARBA00022932"/>
    </source>
</evidence>
<dbReference type="Gene3D" id="3.30.70.270">
    <property type="match status" value="1"/>
</dbReference>
<dbReference type="GO" id="GO:0006260">
    <property type="term" value="P:DNA replication"/>
    <property type="evidence" value="ECO:0007669"/>
    <property type="project" value="UniProtKB-KW"/>
</dbReference>
<dbReference type="InterPro" id="IPR052055">
    <property type="entry name" value="Hepadnavirus_pol/RT"/>
</dbReference>
<dbReference type="Pfam" id="PF00078">
    <property type="entry name" value="RVT_1"/>
    <property type="match status" value="1"/>
</dbReference>
<dbReference type="EC" id="2.7.7.49" evidence="5"/>
<evidence type="ECO:0000256" key="7">
    <source>
        <dbReference type="ARBA" id="ARBA00022679"/>
    </source>
</evidence>
<dbReference type="Pfam" id="PF00242">
    <property type="entry name" value="DNA_pol_viral_N"/>
    <property type="match status" value="1"/>
</dbReference>
<dbReference type="InterPro" id="IPR000477">
    <property type="entry name" value="RT_dom"/>
</dbReference>
<evidence type="ECO:0000256" key="1">
    <source>
        <dbReference type="ARBA" id="ARBA00000077"/>
    </source>
</evidence>
<dbReference type="EC" id="2.7.7.7" evidence="4"/>
<reference evidence="21" key="1">
    <citation type="submission" date="2023-04" db="EMBL/GenBank/DDBJ databases">
        <title>Identification of a novel metahepadnavirus from the anadromous alewife (Alosa pseudoharengus).</title>
        <authorList>
            <person name="Iwanowicz L.R."/>
            <person name="Raines C.D."/>
            <person name="Lovy J."/>
            <person name="Phelps N."/>
            <person name="Mor S."/>
            <person name="Ng T."/>
        </authorList>
    </citation>
    <scope>NUCLEOTIDE SEQUENCE</scope>
    <source>
        <strain evidence="21">MR4</strain>
    </source>
</reference>
<feature type="compositionally biased region" description="Polar residues" evidence="19">
    <location>
        <begin position="296"/>
        <end position="310"/>
    </location>
</feature>
<dbReference type="InterPro" id="IPR043502">
    <property type="entry name" value="DNA/RNA_pol_sf"/>
</dbReference>
<keyword evidence="14" id="KW-0460">Magnesium</keyword>
<evidence type="ECO:0000256" key="12">
    <source>
        <dbReference type="ARBA" id="ARBA00022759"/>
    </source>
</evidence>
<evidence type="ECO:0000256" key="15">
    <source>
        <dbReference type="ARBA" id="ARBA00022918"/>
    </source>
</evidence>
<dbReference type="EC" id="3.1.26.4" evidence="3"/>
<dbReference type="InterPro" id="IPR001462">
    <property type="entry name" value="DNApol_viral_C"/>
</dbReference>
<keyword evidence="17" id="KW-0238">DNA-binding</keyword>
<keyword evidence="13" id="KW-0378">Hydrolase</keyword>
<organism evidence="21">
    <name type="scientific">Alewife hepatitis B virus</name>
    <dbReference type="NCBI Taxonomy" id="3066367"/>
    <lineage>
        <taxon>Viruses</taxon>
        <taxon>Riboviria</taxon>
        <taxon>Pararnavirae</taxon>
        <taxon>Artverviricota</taxon>
        <taxon>Revtraviricetes</taxon>
        <taxon>Blubervirales</taxon>
        <taxon>Hepadnaviridae</taxon>
        <taxon>Orthohepadnavirus</taxon>
    </lineage>
</organism>
<feature type="compositionally biased region" description="Low complexity" evidence="19">
    <location>
        <begin position="280"/>
        <end position="295"/>
    </location>
</feature>
<dbReference type="SUPFAM" id="SSF56672">
    <property type="entry name" value="DNA/RNA polymerases"/>
    <property type="match status" value="1"/>
</dbReference>
<dbReference type="InterPro" id="IPR000201">
    <property type="entry name" value="DNApol_viral_N"/>
</dbReference>
<keyword evidence="7" id="KW-0808">Transferase</keyword>
<evidence type="ECO:0000256" key="6">
    <source>
        <dbReference type="ARBA" id="ARBA00021149"/>
    </source>
</evidence>
<keyword evidence="15" id="KW-0695">RNA-directed DNA polymerase</keyword>
<keyword evidence="9" id="KW-0235">DNA replication</keyword>
<feature type="compositionally biased region" description="Basic and acidic residues" evidence="19">
    <location>
        <begin position="257"/>
        <end position="271"/>
    </location>
</feature>
<evidence type="ECO:0000256" key="4">
    <source>
        <dbReference type="ARBA" id="ARBA00012417"/>
    </source>
</evidence>
<evidence type="ECO:0000256" key="5">
    <source>
        <dbReference type="ARBA" id="ARBA00012493"/>
    </source>
</evidence>
<accession>A0AA50AGX9</accession>
<dbReference type="GO" id="GO:0046872">
    <property type="term" value="F:metal ion binding"/>
    <property type="evidence" value="ECO:0007669"/>
    <property type="project" value="UniProtKB-KW"/>
</dbReference>
<feature type="domain" description="Reverse transcriptase" evidence="20">
    <location>
        <begin position="340"/>
        <end position="574"/>
    </location>
</feature>
<dbReference type="PANTHER" id="PTHR33050">
    <property type="entry name" value="REVERSE TRANSCRIPTASE DOMAIN-CONTAINING PROTEIN"/>
    <property type="match status" value="1"/>
</dbReference>
<name>A0AA50AGX9_9HEPA</name>
<evidence type="ECO:0000256" key="3">
    <source>
        <dbReference type="ARBA" id="ARBA00012180"/>
    </source>
</evidence>
<keyword evidence="8" id="KW-0548">Nucleotidyltransferase</keyword>
<protein>
    <recommendedName>
        <fullName evidence="6">Protein P</fullName>
        <ecNumber evidence="5">2.7.7.49</ecNumber>
        <ecNumber evidence="4">2.7.7.7</ecNumber>
        <ecNumber evidence="3">3.1.26.4</ecNumber>
    </recommendedName>
</protein>
<evidence type="ECO:0000256" key="10">
    <source>
        <dbReference type="ARBA" id="ARBA00022722"/>
    </source>
</evidence>
<keyword evidence="16" id="KW-0239">DNA-directed DNA polymerase</keyword>
<evidence type="ECO:0000256" key="13">
    <source>
        <dbReference type="ARBA" id="ARBA00022801"/>
    </source>
</evidence>
<evidence type="ECO:0000256" key="11">
    <source>
        <dbReference type="ARBA" id="ARBA00022723"/>
    </source>
</evidence>
<evidence type="ECO:0000256" key="17">
    <source>
        <dbReference type="ARBA" id="ARBA00023125"/>
    </source>
</evidence>
<comment type="catalytic activity">
    <reaction evidence="1">
        <text>Endonucleolytic cleavage to 5'-phosphomonoester.</text>
        <dbReference type="EC" id="3.1.26.4"/>
    </reaction>
</comment>
<comment type="similarity">
    <text evidence="2">Belongs to the hepadnaviridae P protein family.</text>
</comment>
<keyword evidence="18" id="KW-0511">Multifunctional enzyme</keyword>
<dbReference type="GO" id="GO:0003964">
    <property type="term" value="F:RNA-directed DNA polymerase activity"/>
    <property type="evidence" value="ECO:0007669"/>
    <property type="project" value="UniProtKB-KW"/>
</dbReference>
<keyword evidence="11" id="KW-0479">Metal-binding</keyword>
<evidence type="ECO:0000256" key="14">
    <source>
        <dbReference type="ARBA" id="ARBA00022842"/>
    </source>
</evidence>
<dbReference type="GO" id="GO:0004523">
    <property type="term" value="F:RNA-DNA hybrid ribonuclease activity"/>
    <property type="evidence" value="ECO:0007669"/>
    <property type="project" value="UniProtKB-EC"/>
</dbReference>
<evidence type="ECO:0000259" key="20">
    <source>
        <dbReference type="PROSITE" id="PS50878"/>
    </source>
</evidence>
<dbReference type="EMBL" id="OQ859059">
    <property type="protein sequence ID" value="WLK26114.2"/>
    <property type="molecule type" value="Genomic_DNA"/>
</dbReference>
<dbReference type="PROSITE" id="PS50878">
    <property type="entry name" value="RT_POL"/>
    <property type="match status" value="1"/>
</dbReference>
<feature type="region of interest" description="Disordered" evidence="19">
    <location>
        <begin position="190"/>
        <end position="310"/>
    </location>
</feature>
<keyword evidence="12" id="KW-0255">Endonuclease</keyword>
<evidence type="ECO:0000256" key="2">
    <source>
        <dbReference type="ARBA" id="ARBA00007994"/>
    </source>
</evidence>
<evidence type="ECO:0000256" key="18">
    <source>
        <dbReference type="ARBA" id="ARBA00023268"/>
    </source>
</evidence>
<evidence type="ECO:0000256" key="19">
    <source>
        <dbReference type="SAM" id="MobiDB-lite"/>
    </source>
</evidence>
<dbReference type="GO" id="GO:0003887">
    <property type="term" value="F:DNA-directed DNA polymerase activity"/>
    <property type="evidence" value="ECO:0007669"/>
    <property type="project" value="UniProtKB-KW"/>
</dbReference>
<evidence type="ECO:0000256" key="9">
    <source>
        <dbReference type="ARBA" id="ARBA00022705"/>
    </source>
</evidence>
<evidence type="ECO:0000313" key="21">
    <source>
        <dbReference type="EMBL" id="WLK26114.2"/>
    </source>
</evidence>
<proteinExistence type="inferred from homology"/>